<accession>A0A2X2J2H5</accession>
<organism evidence="2 3">
    <name type="scientific">Sphingobacterium multivorum</name>
    <dbReference type="NCBI Taxonomy" id="28454"/>
    <lineage>
        <taxon>Bacteria</taxon>
        <taxon>Pseudomonadati</taxon>
        <taxon>Bacteroidota</taxon>
        <taxon>Sphingobacteriia</taxon>
        <taxon>Sphingobacteriales</taxon>
        <taxon>Sphingobacteriaceae</taxon>
        <taxon>Sphingobacterium</taxon>
    </lineage>
</organism>
<keyword evidence="1" id="KW-0812">Transmembrane</keyword>
<reference evidence="2 3" key="1">
    <citation type="submission" date="2018-06" db="EMBL/GenBank/DDBJ databases">
        <authorList>
            <consortium name="Pathogen Informatics"/>
            <person name="Doyle S."/>
        </authorList>
    </citation>
    <scope>NUCLEOTIDE SEQUENCE [LARGE SCALE GENOMIC DNA]</scope>
    <source>
        <strain evidence="2 3">NCTC11343</strain>
    </source>
</reference>
<feature type="transmembrane region" description="Helical" evidence="1">
    <location>
        <begin position="6"/>
        <end position="24"/>
    </location>
</feature>
<name>A0A2X2J2H5_SPHMU</name>
<dbReference type="Proteomes" id="UP000251241">
    <property type="component" value="Unassembled WGS sequence"/>
</dbReference>
<evidence type="ECO:0000313" key="3">
    <source>
        <dbReference type="Proteomes" id="UP000251241"/>
    </source>
</evidence>
<protein>
    <submittedName>
        <fullName evidence="2">Predicted symporter</fullName>
    </submittedName>
</protein>
<evidence type="ECO:0000313" key="2">
    <source>
        <dbReference type="EMBL" id="SPZ85906.1"/>
    </source>
</evidence>
<keyword evidence="1" id="KW-0472">Membrane</keyword>
<dbReference type="EMBL" id="UAUU01000008">
    <property type="protein sequence ID" value="SPZ85906.1"/>
    <property type="molecule type" value="Genomic_DNA"/>
</dbReference>
<keyword evidence="1" id="KW-1133">Transmembrane helix</keyword>
<proteinExistence type="predicted"/>
<sequence length="78" mass="8867">MLGNLDLGIAIFYILLILVVGVLADRCDLRKSRKQVQRGIFWLERHFVGQHWTSAFATNISTIHLVSLAQSGIRYRVA</sequence>
<dbReference type="AlphaFoldDB" id="A0A2X2J2H5"/>
<gene>
    <name evidence="2" type="ORF">NCTC11343_02471</name>
</gene>
<evidence type="ECO:0000256" key="1">
    <source>
        <dbReference type="SAM" id="Phobius"/>
    </source>
</evidence>